<dbReference type="InterPro" id="IPR041123">
    <property type="entry name" value="CRM1_repeat"/>
</dbReference>
<dbReference type="GO" id="GO:0005737">
    <property type="term" value="C:cytoplasm"/>
    <property type="evidence" value="ECO:0007669"/>
    <property type="project" value="TreeGrafter"/>
</dbReference>
<evidence type="ECO:0000256" key="4">
    <source>
        <dbReference type="ARBA" id="ARBA00022816"/>
    </source>
</evidence>
<dbReference type="GO" id="GO:0031267">
    <property type="term" value="F:small GTPase binding"/>
    <property type="evidence" value="ECO:0007669"/>
    <property type="project" value="InterPro"/>
</dbReference>
<dbReference type="GO" id="GO:0006611">
    <property type="term" value="P:protein export from nucleus"/>
    <property type="evidence" value="ECO:0007669"/>
    <property type="project" value="InterPro"/>
</dbReference>
<dbReference type="InterPro" id="IPR045065">
    <property type="entry name" value="XPO1/5"/>
</dbReference>
<dbReference type="OrthoDB" id="27218at2759"/>
<dbReference type="Pfam" id="PF18777">
    <property type="entry name" value="CRM1_repeat"/>
    <property type="match status" value="1"/>
</dbReference>
<dbReference type="InterPro" id="IPR013598">
    <property type="entry name" value="Exportin-1/Importin-b-like"/>
</dbReference>
<evidence type="ECO:0000259" key="8">
    <source>
        <dbReference type="PROSITE" id="PS50166"/>
    </source>
</evidence>
<reference evidence="9 10" key="1">
    <citation type="submission" date="2008-07" db="EMBL/GenBank/DDBJ databases">
        <authorList>
            <person name="El-Sayed N."/>
            <person name="Caler E."/>
            <person name="Inman J."/>
            <person name="Amedeo P."/>
            <person name="Hass B."/>
            <person name="Wortman J."/>
        </authorList>
    </citation>
    <scope>NUCLEOTIDE SEQUENCE [LARGE SCALE GENOMIC DNA]</scope>
    <source>
        <strain evidence="10">ATCC 50983 / TXsc</strain>
    </source>
</reference>
<dbReference type="GO" id="GO:0051028">
    <property type="term" value="P:mRNA transport"/>
    <property type="evidence" value="ECO:0007669"/>
    <property type="project" value="UniProtKB-KW"/>
</dbReference>
<dbReference type="InterPro" id="IPR011989">
    <property type="entry name" value="ARM-like"/>
</dbReference>
<dbReference type="InterPro" id="IPR014877">
    <property type="entry name" value="XPO1_C_dom"/>
</dbReference>
<keyword evidence="6" id="KW-0539">Nucleus</keyword>
<evidence type="ECO:0000256" key="7">
    <source>
        <dbReference type="ARBA" id="ARBA00073514"/>
    </source>
</evidence>
<dbReference type="GeneID" id="9063320"/>
<evidence type="ECO:0000256" key="1">
    <source>
        <dbReference type="ARBA" id="ARBA00004123"/>
    </source>
</evidence>
<evidence type="ECO:0000256" key="2">
    <source>
        <dbReference type="ARBA" id="ARBA00009466"/>
    </source>
</evidence>
<dbReference type="OMA" id="WAFKHNN"/>
<dbReference type="EMBL" id="GG671946">
    <property type="protein sequence ID" value="EER17976.1"/>
    <property type="molecule type" value="Genomic_DNA"/>
</dbReference>
<evidence type="ECO:0000256" key="5">
    <source>
        <dbReference type="ARBA" id="ARBA00022927"/>
    </source>
</evidence>
<dbReference type="Pfam" id="PF08389">
    <property type="entry name" value="Xpo1"/>
    <property type="match status" value="1"/>
</dbReference>
<dbReference type="PANTHER" id="PTHR11223">
    <property type="entry name" value="EXPORTIN 1/5"/>
    <property type="match status" value="1"/>
</dbReference>
<comment type="subcellular location">
    <subcellularLocation>
        <location evidence="1">Nucleus</location>
    </subcellularLocation>
</comment>
<protein>
    <recommendedName>
        <fullName evidence="7">Exportin-1</fullName>
    </recommendedName>
</protein>
<dbReference type="RefSeq" id="XP_002786180.1">
    <property type="nucleotide sequence ID" value="XM_002786134.1"/>
</dbReference>
<keyword evidence="3" id="KW-0813">Transport</keyword>
<accession>C5KBU5</accession>
<dbReference type="InterPro" id="IPR041235">
    <property type="entry name" value="Exp1_repeat_2"/>
</dbReference>
<dbReference type="Gene3D" id="1.25.10.10">
    <property type="entry name" value="Leucine-rich Repeat Variant"/>
    <property type="match status" value="1"/>
</dbReference>
<dbReference type="GO" id="GO:0000056">
    <property type="term" value="P:ribosomal small subunit export from nucleus"/>
    <property type="evidence" value="ECO:0007669"/>
    <property type="project" value="TreeGrafter"/>
</dbReference>
<keyword evidence="4" id="KW-0509">mRNA transport</keyword>
<dbReference type="Proteomes" id="UP000007800">
    <property type="component" value="Unassembled WGS sequence"/>
</dbReference>
<dbReference type="PANTHER" id="PTHR11223:SF2">
    <property type="entry name" value="EXPORTIN-1"/>
    <property type="match status" value="1"/>
</dbReference>
<dbReference type="PROSITE" id="PS50166">
    <property type="entry name" value="IMPORTIN_B_NT"/>
    <property type="match status" value="1"/>
</dbReference>
<dbReference type="Pfam" id="PF08767">
    <property type="entry name" value="CRM1_C"/>
    <property type="match status" value="1"/>
</dbReference>
<keyword evidence="10" id="KW-1185">Reference proteome</keyword>
<dbReference type="GO" id="GO:0005049">
    <property type="term" value="F:nuclear export signal receptor activity"/>
    <property type="evidence" value="ECO:0007669"/>
    <property type="project" value="InterPro"/>
</dbReference>
<dbReference type="InterPro" id="IPR001494">
    <property type="entry name" value="Importin-beta_N"/>
</dbReference>
<dbReference type="FunCoup" id="C5KBU5">
    <property type="interactions" value="1306"/>
</dbReference>
<evidence type="ECO:0000313" key="9">
    <source>
        <dbReference type="EMBL" id="EER17976.1"/>
    </source>
</evidence>
<dbReference type="SUPFAM" id="SSF48371">
    <property type="entry name" value="ARM repeat"/>
    <property type="match status" value="1"/>
</dbReference>
<gene>
    <name evidence="9" type="ORF">Pmar_PMAR019858</name>
</gene>
<organism evidence="10">
    <name type="scientific">Perkinsus marinus (strain ATCC 50983 / TXsc)</name>
    <dbReference type="NCBI Taxonomy" id="423536"/>
    <lineage>
        <taxon>Eukaryota</taxon>
        <taxon>Sar</taxon>
        <taxon>Alveolata</taxon>
        <taxon>Perkinsozoa</taxon>
        <taxon>Perkinsea</taxon>
        <taxon>Perkinsida</taxon>
        <taxon>Perkinsidae</taxon>
        <taxon>Perkinsus</taxon>
    </lineage>
</organism>
<dbReference type="InParanoid" id="C5KBU5"/>
<name>C5KBU5_PERM5</name>
<dbReference type="GO" id="GO:0000055">
    <property type="term" value="P:ribosomal large subunit export from nucleus"/>
    <property type="evidence" value="ECO:0007669"/>
    <property type="project" value="TreeGrafter"/>
</dbReference>
<evidence type="ECO:0000313" key="10">
    <source>
        <dbReference type="Proteomes" id="UP000007800"/>
    </source>
</evidence>
<dbReference type="FunFam" id="1.25.10.10:FF:001255">
    <property type="entry name" value="Exportin 1"/>
    <property type="match status" value="1"/>
</dbReference>
<evidence type="ECO:0000256" key="6">
    <source>
        <dbReference type="ARBA" id="ARBA00023242"/>
    </source>
</evidence>
<dbReference type="AlphaFoldDB" id="C5KBU5"/>
<dbReference type="GO" id="GO:0005634">
    <property type="term" value="C:nucleus"/>
    <property type="evidence" value="ECO:0007669"/>
    <property type="project" value="UniProtKB-SubCell"/>
</dbReference>
<feature type="domain" description="Importin N-terminal" evidence="8">
    <location>
        <begin position="147"/>
        <end position="184"/>
    </location>
</feature>
<dbReference type="InterPro" id="IPR016024">
    <property type="entry name" value="ARM-type_fold"/>
</dbReference>
<evidence type="ECO:0000256" key="3">
    <source>
        <dbReference type="ARBA" id="ARBA00022448"/>
    </source>
</evidence>
<dbReference type="Pfam" id="PF18787">
    <property type="entry name" value="CRM1_repeat_3"/>
    <property type="match status" value="1"/>
</dbReference>
<keyword evidence="5" id="KW-0653">Protein transport</keyword>
<comment type="similarity">
    <text evidence="2">Belongs to the exportin family.</text>
</comment>
<proteinExistence type="inferred from homology"/>
<dbReference type="Pfam" id="PF18784">
    <property type="entry name" value="CRM1_repeat_2"/>
    <property type="match status" value="1"/>
</dbReference>
<dbReference type="SMART" id="SM01102">
    <property type="entry name" value="CRM1_C"/>
    <property type="match status" value="1"/>
</dbReference>
<sequence>MSSPSKQSSTATMTLPSKIVDWIGKKEELEFVLMRVPGDMDLSQLDGVAIEPEEDAQPIPLPETVYQEDAQKHQMVAVGSSTNNSAGILGQVFPLLPDESKGSTQPKVLSCRRLNRFSRTISIHKASKTERSKKRVSTSKATRKSIAKESALQILKEAINTRWNTIEKENQEGIKSYVVSLNIELAQRDADQNTRHFLMKLNETLVCLVKQEWRLNAWESFIPDLCTSAKSSQNLCENNLKILQMLSEEVFDFGPETMTSSRVLKMKQTMSSQFACIFDLCMFLLKSYVADKSSVREGLIKTTLNTLSHFLKWIPLGYVFETDILPTLLGHFWDPLCFRIECARCLNEVGCLKIGDDPDSGKYEPTLLQCFAAVVNKLHSIPVEVFQSFEGLRGQNRIFWEVFMNQLSLLLTNFIRYNMKAVVGVSPALATLAKISALPNDEIFKICVEFWQMFAAQLYLDREKARKEQSQKQNMGGGQQQQPPLMLSLSGSTDMSVDVKATGGGHEEEIIAKYQPILDNVRRVMIMRMAKPPEVTIKENEDGEIVREGEVDTDELAMYRMMRECLIYLTHLDPSNMVNIMMDILSENSESPSDWNCGLLSRLCWSVGSISGAMPENDEKRFIVNVIRDLLTLCEVKRGVENKAMVASCLMYVVGQYPRFLKAHWRFLKSVVNKLFEFMHEPFPGVKDMATDTFLRICQKCSKKMVVLQPGETSPFVNQVIETIPRETADLDVLQLCNFYEAMGKMISAIPEIPKQTNLVNQTMADVRSKWQAVIKRASFGDERILAEDQQAIRTISAILRCYERMAVGVGIASGEAIKDIYSDVLLVYKLYSQCVGASRGSSALFSWENVKLMRKVKRDVLRLVRSFVDSAVAEQDRMKAAHMQLADDVCVLICSHFIPPMLQPVLVDYNLAPPEGRDPEVLNLLTTMCSRLSSSVVGMLPMMFDQVFESTLGMIKDDFTSFPDHRLAFFELLSAVNEKCFESLFLLPSQDLRLFVESMVFGIRHEHPTIADIALKLLSKFLTQVAANPNLAQSFFSEYYENLLKQVLLVMTDRHHKSGLRQQVQILAMLVSVAANSQSANMPNKEHTMEFLVGVLASSFNTTTRVELEAFVLSLFAKCNGPPQEFSRCVQDFLVGLREFSGTSPEELDTYEQDKRKALNELLQGRTVQNEAAKAEFLQMDKMVPGLVPQYHPLRADQ</sequence>
<dbReference type="InterPro" id="IPR040485">
    <property type="entry name" value="XPO1_repeat_3"/>
</dbReference>